<reference evidence="3 4" key="1">
    <citation type="submission" date="2024-10" db="EMBL/GenBank/DDBJ databases">
        <title>The Natural Products Discovery Center: Release of the First 8490 Sequenced Strains for Exploring Actinobacteria Biosynthetic Diversity.</title>
        <authorList>
            <person name="Kalkreuter E."/>
            <person name="Kautsar S.A."/>
            <person name="Yang D."/>
            <person name="Bader C.D."/>
            <person name="Teijaro C.N."/>
            <person name="Fluegel L."/>
            <person name="Davis C.M."/>
            <person name="Simpson J.R."/>
            <person name="Lauterbach L."/>
            <person name="Steele A.D."/>
            <person name="Gui C."/>
            <person name="Meng S."/>
            <person name="Li G."/>
            <person name="Viehrig K."/>
            <person name="Ye F."/>
            <person name="Su P."/>
            <person name="Kiefer A.F."/>
            <person name="Nichols A."/>
            <person name="Cepeda A.J."/>
            <person name="Yan W."/>
            <person name="Fan B."/>
            <person name="Jiang Y."/>
            <person name="Adhikari A."/>
            <person name="Zheng C.-J."/>
            <person name="Schuster L."/>
            <person name="Cowan T.M."/>
            <person name="Smanski M.J."/>
            <person name="Chevrette M.G."/>
            <person name="De Carvalho L.P.S."/>
            <person name="Shen B."/>
        </authorList>
    </citation>
    <scope>NUCLEOTIDE SEQUENCE [LARGE SCALE GENOMIC DNA]</scope>
    <source>
        <strain evidence="3 4">NPDC002593</strain>
    </source>
</reference>
<gene>
    <name evidence="3" type="ORF">ACFYXQ_23580</name>
</gene>
<keyword evidence="4" id="KW-1185">Reference proteome</keyword>
<dbReference type="RefSeq" id="WP_387404959.1">
    <property type="nucleotide sequence ID" value="NZ_JBIAQY010000008.1"/>
</dbReference>
<feature type="signal peptide" evidence="2">
    <location>
        <begin position="1"/>
        <end position="27"/>
    </location>
</feature>
<comment type="caution">
    <text evidence="3">The sequence shown here is derived from an EMBL/GenBank/DDBJ whole genome shotgun (WGS) entry which is preliminary data.</text>
</comment>
<dbReference type="InterPro" id="IPR009003">
    <property type="entry name" value="Peptidase_S1_PA"/>
</dbReference>
<dbReference type="Proteomes" id="UP001601992">
    <property type="component" value="Unassembled WGS sequence"/>
</dbReference>
<keyword evidence="2" id="KW-0732">Signal</keyword>
<evidence type="ECO:0000256" key="2">
    <source>
        <dbReference type="SAM" id="SignalP"/>
    </source>
</evidence>
<feature type="chain" id="PRO_5045498599" evidence="2">
    <location>
        <begin position="28"/>
        <end position="407"/>
    </location>
</feature>
<sequence>MKTTRTAGHAAVATVFALMACAPVAAAAPPAAPDAGSLATAVRRDLGISLPEYQRRADLAQQLAAFAATEQRLSPGSVRGVRLGPDGRAMVAAVGAAARAAAQQAGFQLSDDPVDPSNSAVPQNDRTDRQIPAAQDTPSSSAPTGPIAGGDVYLSRTPPSKQAAKCSWAFNVIAADGTPAALTAGHCNESVLAGRPISPDQQTFPWQNDHVTGPATGSFEKSVVDGIRDYSIVRITPAARNSFRNNLVRGPIGGPAIRITGVGIPVSGAPVCKSGSTTGFTCGVITAVDQPDPQRPPIRFKHTALALPGDSGGALISGTLAMGIISDGGIYSDPSRFPTDRPGVLPPAPPGSPITLGRILQQIGPQPFQQIGPLVGGVLPYVPQIAMIAQSVADVLDQNPGLHLRTS</sequence>
<organism evidence="3 4">
    <name type="scientific">Nocardia jiangxiensis</name>
    <dbReference type="NCBI Taxonomy" id="282685"/>
    <lineage>
        <taxon>Bacteria</taxon>
        <taxon>Bacillati</taxon>
        <taxon>Actinomycetota</taxon>
        <taxon>Actinomycetes</taxon>
        <taxon>Mycobacteriales</taxon>
        <taxon>Nocardiaceae</taxon>
        <taxon>Nocardia</taxon>
    </lineage>
</organism>
<evidence type="ECO:0000256" key="1">
    <source>
        <dbReference type="SAM" id="MobiDB-lite"/>
    </source>
</evidence>
<dbReference type="Gene3D" id="2.40.10.10">
    <property type="entry name" value="Trypsin-like serine proteases"/>
    <property type="match status" value="2"/>
</dbReference>
<feature type="region of interest" description="Disordered" evidence="1">
    <location>
        <begin position="106"/>
        <end position="156"/>
    </location>
</feature>
<dbReference type="CDD" id="cd21112">
    <property type="entry name" value="alphaLP-like"/>
    <property type="match status" value="1"/>
</dbReference>
<dbReference type="PROSITE" id="PS51257">
    <property type="entry name" value="PROKAR_LIPOPROTEIN"/>
    <property type="match status" value="1"/>
</dbReference>
<evidence type="ECO:0000313" key="3">
    <source>
        <dbReference type="EMBL" id="MFF3570769.1"/>
    </source>
</evidence>
<dbReference type="EMBL" id="JBIAQY010000008">
    <property type="protein sequence ID" value="MFF3570769.1"/>
    <property type="molecule type" value="Genomic_DNA"/>
</dbReference>
<evidence type="ECO:0000313" key="4">
    <source>
        <dbReference type="Proteomes" id="UP001601992"/>
    </source>
</evidence>
<dbReference type="SUPFAM" id="SSF50494">
    <property type="entry name" value="Trypsin-like serine proteases"/>
    <property type="match status" value="1"/>
</dbReference>
<protein>
    <submittedName>
        <fullName evidence="3">S1 family peptidase</fullName>
    </submittedName>
</protein>
<dbReference type="PROSITE" id="PS00134">
    <property type="entry name" value="TRYPSIN_HIS"/>
    <property type="match status" value="1"/>
</dbReference>
<proteinExistence type="predicted"/>
<accession>A0ABW6S6F8</accession>
<name>A0ABW6S6F8_9NOCA</name>
<dbReference type="InterPro" id="IPR043504">
    <property type="entry name" value="Peptidase_S1_PA_chymotrypsin"/>
</dbReference>
<dbReference type="InterPro" id="IPR018114">
    <property type="entry name" value="TRYPSIN_HIS"/>
</dbReference>